<dbReference type="InterPro" id="IPR036390">
    <property type="entry name" value="WH_DNA-bd_sf"/>
</dbReference>
<dbReference type="Gene3D" id="2.60.120.10">
    <property type="entry name" value="Jelly Rolls"/>
    <property type="match status" value="1"/>
</dbReference>
<dbReference type="PROSITE" id="PS51063">
    <property type="entry name" value="HTH_CRP_2"/>
    <property type="match status" value="1"/>
</dbReference>
<dbReference type="PROSITE" id="PS50042">
    <property type="entry name" value="CNMP_BINDING_3"/>
    <property type="match status" value="1"/>
</dbReference>
<dbReference type="InterPro" id="IPR018490">
    <property type="entry name" value="cNMP-bd_dom_sf"/>
</dbReference>
<dbReference type="SUPFAM" id="SSF46785">
    <property type="entry name" value="Winged helix' DNA-binding domain"/>
    <property type="match status" value="1"/>
</dbReference>
<feature type="domain" description="Cyclic nucleotide-binding" evidence="5">
    <location>
        <begin position="14"/>
        <end position="116"/>
    </location>
</feature>
<evidence type="ECO:0000256" key="1">
    <source>
        <dbReference type="ARBA" id="ARBA00023015"/>
    </source>
</evidence>
<keyword evidence="3" id="KW-0804">Transcription</keyword>
<evidence type="ECO:0000256" key="2">
    <source>
        <dbReference type="ARBA" id="ARBA00023125"/>
    </source>
</evidence>
<organism evidence="7 8">
    <name type="scientific">Frigidibacter albus</name>
    <dbReference type="NCBI Taxonomy" id="1465486"/>
    <lineage>
        <taxon>Bacteria</taxon>
        <taxon>Pseudomonadati</taxon>
        <taxon>Pseudomonadota</taxon>
        <taxon>Alphaproteobacteria</taxon>
        <taxon>Rhodobacterales</taxon>
        <taxon>Paracoccaceae</taxon>
        <taxon>Frigidibacter</taxon>
    </lineage>
</organism>
<dbReference type="Pfam" id="PF13545">
    <property type="entry name" value="HTH_Crp_2"/>
    <property type="match status" value="1"/>
</dbReference>
<dbReference type="SMART" id="SM00100">
    <property type="entry name" value="cNMP"/>
    <property type="match status" value="1"/>
</dbReference>
<dbReference type="AlphaFoldDB" id="A0A6L8VGI1"/>
<dbReference type="PANTHER" id="PTHR24567">
    <property type="entry name" value="CRP FAMILY TRANSCRIPTIONAL REGULATORY PROTEIN"/>
    <property type="match status" value="1"/>
</dbReference>
<dbReference type="PANTHER" id="PTHR24567:SF26">
    <property type="entry name" value="REGULATORY PROTEIN YEIL"/>
    <property type="match status" value="1"/>
</dbReference>
<dbReference type="RefSeq" id="WP_161343945.1">
    <property type="nucleotide sequence ID" value="NZ_BMGW01000002.1"/>
</dbReference>
<dbReference type="GO" id="GO:0003677">
    <property type="term" value="F:DNA binding"/>
    <property type="evidence" value="ECO:0007669"/>
    <property type="project" value="UniProtKB-KW"/>
</dbReference>
<dbReference type="OrthoDB" id="190787at2"/>
<dbReference type="InterPro" id="IPR036388">
    <property type="entry name" value="WH-like_DNA-bd_sf"/>
</dbReference>
<keyword evidence="1" id="KW-0805">Transcription regulation</keyword>
<sequence>MQPEDLAEVRQLPLFRNMRQANFTSLMQGASAQSFATGRELIRQGAPADFLHVVVDGSVELHADWQGRTTTMAVVQPVGTFILAACVRDLPYLMSARTLEPSRLLLVPASDLRAIFRTDPEFAVSIVGELAGAFREMARHAKNLKLRSSRERIACYLLKQSQLAGSVDRFVLKVEKRLVASYLGMTPENLSRALKGLEADGVSIKGQTVTITDLARLRAACPPDILIDGPDPEPMSGGIGLPGPGLPDDCKLPPRR</sequence>
<evidence type="ECO:0000256" key="3">
    <source>
        <dbReference type="ARBA" id="ARBA00023163"/>
    </source>
</evidence>
<dbReference type="SUPFAM" id="SSF51206">
    <property type="entry name" value="cAMP-binding domain-like"/>
    <property type="match status" value="1"/>
</dbReference>
<evidence type="ECO:0000259" key="6">
    <source>
        <dbReference type="PROSITE" id="PS51063"/>
    </source>
</evidence>
<accession>A0A6L8VGI1</accession>
<dbReference type="GO" id="GO:0003700">
    <property type="term" value="F:DNA-binding transcription factor activity"/>
    <property type="evidence" value="ECO:0007669"/>
    <property type="project" value="TreeGrafter"/>
</dbReference>
<keyword evidence="8" id="KW-1185">Reference proteome</keyword>
<name>A0A6L8VGI1_9RHOB</name>
<dbReference type="NCBIfam" id="NF006901">
    <property type="entry name" value="PRK09392.1"/>
    <property type="match status" value="1"/>
</dbReference>
<evidence type="ECO:0000313" key="8">
    <source>
        <dbReference type="Proteomes" id="UP000477083"/>
    </source>
</evidence>
<comment type="caution">
    <text evidence="7">The sequence shown here is derived from an EMBL/GenBank/DDBJ whole genome shotgun (WGS) entry which is preliminary data.</text>
</comment>
<dbReference type="Pfam" id="PF00027">
    <property type="entry name" value="cNMP_binding"/>
    <property type="match status" value="1"/>
</dbReference>
<dbReference type="InterPro" id="IPR050397">
    <property type="entry name" value="Env_Response_Regulators"/>
</dbReference>
<dbReference type="EMBL" id="WWNR01000002">
    <property type="protein sequence ID" value="MZQ88419.1"/>
    <property type="molecule type" value="Genomic_DNA"/>
</dbReference>
<keyword evidence="2" id="KW-0238">DNA-binding</keyword>
<dbReference type="CDD" id="cd00038">
    <property type="entry name" value="CAP_ED"/>
    <property type="match status" value="1"/>
</dbReference>
<dbReference type="InterPro" id="IPR000595">
    <property type="entry name" value="cNMP-bd_dom"/>
</dbReference>
<dbReference type="InterPro" id="IPR012318">
    <property type="entry name" value="HTH_CRP"/>
</dbReference>
<gene>
    <name evidence="7" type="ORF">GS660_04810</name>
</gene>
<evidence type="ECO:0000259" key="5">
    <source>
        <dbReference type="PROSITE" id="PS50042"/>
    </source>
</evidence>
<dbReference type="Proteomes" id="UP000477083">
    <property type="component" value="Unassembled WGS sequence"/>
</dbReference>
<dbReference type="GO" id="GO:0005829">
    <property type="term" value="C:cytosol"/>
    <property type="evidence" value="ECO:0007669"/>
    <property type="project" value="TreeGrafter"/>
</dbReference>
<reference evidence="7 8" key="1">
    <citation type="submission" date="2020-01" db="EMBL/GenBank/DDBJ databases">
        <title>Frigidibacter albus SP32T (=CGMCC 1.13995T).</title>
        <authorList>
            <person name="Liao X."/>
        </authorList>
    </citation>
    <scope>NUCLEOTIDE SEQUENCE [LARGE SCALE GENOMIC DNA]</scope>
    <source>
        <strain evidence="7 8">SP32</strain>
    </source>
</reference>
<dbReference type="InterPro" id="IPR014710">
    <property type="entry name" value="RmlC-like_jellyroll"/>
</dbReference>
<dbReference type="SMART" id="SM00419">
    <property type="entry name" value="HTH_CRP"/>
    <property type="match status" value="1"/>
</dbReference>
<feature type="domain" description="HTH crp-type" evidence="6">
    <location>
        <begin position="147"/>
        <end position="215"/>
    </location>
</feature>
<dbReference type="Gene3D" id="1.10.10.10">
    <property type="entry name" value="Winged helix-like DNA-binding domain superfamily/Winged helix DNA-binding domain"/>
    <property type="match status" value="1"/>
</dbReference>
<evidence type="ECO:0000256" key="4">
    <source>
        <dbReference type="SAM" id="MobiDB-lite"/>
    </source>
</evidence>
<protein>
    <submittedName>
        <fullName evidence="7">Cyclic nucleotide-binding domain-containing protein</fullName>
    </submittedName>
</protein>
<feature type="region of interest" description="Disordered" evidence="4">
    <location>
        <begin position="226"/>
        <end position="256"/>
    </location>
</feature>
<proteinExistence type="predicted"/>
<evidence type="ECO:0000313" key="7">
    <source>
        <dbReference type="EMBL" id="MZQ88419.1"/>
    </source>
</evidence>